<dbReference type="Proteomes" id="UP000244880">
    <property type="component" value="Unassembled WGS sequence"/>
</dbReference>
<dbReference type="InterPro" id="IPR010297">
    <property type="entry name" value="DUF900_hydrolase"/>
</dbReference>
<dbReference type="RefSeq" id="WP_108828908.1">
    <property type="nucleotide sequence ID" value="NZ_OMOR01000001.1"/>
</dbReference>
<organism evidence="1 2">
    <name type="scientific">Ascidiaceihabitans donghaensis</name>
    <dbReference type="NCBI Taxonomy" id="1510460"/>
    <lineage>
        <taxon>Bacteria</taxon>
        <taxon>Pseudomonadati</taxon>
        <taxon>Pseudomonadota</taxon>
        <taxon>Alphaproteobacteria</taxon>
        <taxon>Rhodobacterales</taxon>
        <taxon>Paracoccaceae</taxon>
        <taxon>Ascidiaceihabitans</taxon>
    </lineage>
</organism>
<keyword evidence="2" id="KW-1185">Reference proteome</keyword>
<dbReference type="Gene3D" id="3.40.50.1820">
    <property type="entry name" value="alpha/beta hydrolase"/>
    <property type="match status" value="1"/>
</dbReference>
<dbReference type="SUPFAM" id="SSF53474">
    <property type="entry name" value="alpha/beta-Hydrolases"/>
    <property type="match status" value="1"/>
</dbReference>
<sequence>MPLLRINATSEGPQLHGSPVPARRVIQTAARSKGPVIIMVHGFKYDPETPRFCPHISIFDAPSGRKRDSWPAALGFAGRDPNEGLAIAFAWRARGTLWHALRTAAQAGQNLAQVIAIVKRTAPARAVHVICHSMGSEVLFEALHHLPAHSIQRAIILTAASYQSRASAALHTDAGQTLELFNITSRENDLFDAGFETLIKAATPSDRAVGAGLCAPNAVTIEIDCDLTLQRLRLTGADIAPAARRISHWSAYMRPGLMPFYNSLLRRPSETPLAALRHALPLVGSQRFARLLPFMHKPQAGLPAPL</sequence>
<gene>
    <name evidence="1" type="ORF">ASD8599_02634</name>
</gene>
<dbReference type="EMBL" id="OMOR01000001">
    <property type="protein sequence ID" value="SPH21883.1"/>
    <property type="molecule type" value="Genomic_DNA"/>
</dbReference>
<name>A0A2R8BFJ9_9RHOB</name>
<dbReference type="InterPro" id="IPR029058">
    <property type="entry name" value="AB_hydrolase_fold"/>
</dbReference>
<evidence type="ECO:0000313" key="2">
    <source>
        <dbReference type="Proteomes" id="UP000244880"/>
    </source>
</evidence>
<dbReference type="OrthoDB" id="7303283at2"/>
<evidence type="ECO:0008006" key="3">
    <source>
        <dbReference type="Google" id="ProtNLM"/>
    </source>
</evidence>
<accession>A0A2R8BFJ9</accession>
<protein>
    <recommendedName>
        <fullName evidence="3">AB hydrolase-1 domain-containing protein</fullName>
    </recommendedName>
</protein>
<proteinExistence type="predicted"/>
<evidence type="ECO:0000313" key="1">
    <source>
        <dbReference type="EMBL" id="SPH21883.1"/>
    </source>
</evidence>
<reference evidence="1 2" key="1">
    <citation type="submission" date="2018-03" db="EMBL/GenBank/DDBJ databases">
        <authorList>
            <person name="Keele B.F."/>
        </authorList>
    </citation>
    <scope>NUCLEOTIDE SEQUENCE [LARGE SCALE GENOMIC DNA]</scope>
    <source>
        <strain evidence="1 2">CECT 8599</strain>
    </source>
</reference>
<dbReference type="AlphaFoldDB" id="A0A2R8BFJ9"/>
<dbReference type="Pfam" id="PF05990">
    <property type="entry name" value="DUF900"/>
    <property type="match status" value="1"/>
</dbReference>